<dbReference type="InterPro" id="IPR013785">
    <property type="entry name" value="Aldolase_TIM"/>
</dbReference>
<dbReference type="Pfam" id="PF00697">
    <property type="entry name" value="PRAI"/>
    <property type="match status" value="1"/>
</dbReference>
<dbReference type="GO" id="GO:0000162">
    <property type="term" value="P:L-tryptophan biosynthetic process"/>
    <property type="evidence" value="ECO:0007669"/>
    <property type="project" value="UniProtKB-UniRule"/>
</dbReference>
<dbReference type="SUPFAM" id="SSF51366">
    <property type="entry name" value="Ribulose-phoshate binding barrel"/>
    <property type="match status" value="1"/>
</dbReference>
<dbReference type="RefSeq" id="WP_119335212.1">
    <property type="nucleotide sequence ID" value="NZ_AP018558.1"/>
</dbReference>
<dbReference type="AlphaFoldDB" id="A0A2Z6DYM8"/>
<dbReference type="HAMAP" id="MF_00135">
    <property type="entry name" value="PRAI"/>
    <property type="match status" value="1"/>
</dbReference>
<accession>A0A2Z6DYM8</accession>
<dbReference type="InterPro" id="IPR011060">
    <property type="entry name" value="RibuloseP-bd_barrel"/>
</dbReference>
<dbReference type="NCBIfam" id="NF002299">
    <property type="entry name" value="PRK01222.1-6"/>
    <property type="match status" value="1"/>
</dbReference>
<evidence type="ECO:0000313" key="12">
    <source>
        <dbReference type="EMBL" id="BBD77480.1"/>
    </source>
</evidence>
<evidence type="ECO:0000256" key="4">
    <source>
        <dbReference type="ARBA" id="ARBA00012572"/>
    </source>
</evidence>
<dbReference type="OrthoDB" id="9796196at2"/>
<dbReference type="NCBIfam" id="NF002298">
    <property type="entry name" value="PRK01222.1-4"/>
    <property type="match status" value="1"/>
</dbReference>
<keyword evidence="9 10" id="KW-0413">Isomerase</keyword>
<feature type="domain" description="N-(5'phosphoribosyl) anthranilate isomerase (PRAI)" evidence="11">
    <location>
        <begin position="11"/>
        <end position="206"/>
    </location>
</feature>
<evidence type="ECO:0000256" key="2">
    <source>
        <dbReference type="ARBA" id="ARBA00004664"/>
    </source>
</evidence>
<evidence type="ECO:0000256" key="3">
    <source>
        <dbReference type="ARBA" id="ARBA00007571"/>
    </source>
</evidence>
<evidence type="ECO:0000256" key="5">
    <source>
        <dbReference type="ARBA" id="ARBA00022272"/>
    </source>
</evidence>
<comment type="pathway">
    <text evidence="2 10">Amino-acid biosynthesis; L-tryptophan biosynthesis; L-tryptophan from chorismate: step 3/5.</text>
</comment>
<proteinExistence type="inferred from homology"/>
<keyword evidence="6 10" id="KW-0028">Amino-acid biosynthesis</keyword>
<evidence type="ECO:0000256" key="8">
    <source>
        <dbReference type="ARBA" id="ARBA00023141"/>
    </source>
</evidence>
<keyword evidence="13" id="KW-1185">Reference proteome</keyword>
<reference evidence="12 13" key="1">
    <citation type="submission" date="2018-04" db="EMBL/GenBank/DDBJ databases">
        <title>Complete genome sequence of Hydrogenophilus thermoluteolus TH-1.</title>
        <authorList>
            <person name="Arai H."/>
        </authorList>
    </citation>
    <scope>NUCLEOTIDE SEQUENCE [LARGE SCALE GENOMIC DNA]</scope>
    <source>
        <strain evidence="12 13">TH-1</strain>
    </source>
</reference>
<comment type="catalytic activity">
    <reaction evidence="1 10">
        <text>N-(5-phospho-beta-D-ribosyl)anthranilate = 1-(2-carboxyphenylamino)-1-deoxy-D-ribulose 5-phosphate</text>
        <dbReference type="Rhea" id="RHEA:21540"/>
        <dbReference type="ChEBI" id="CHEBI:18277"/>
        <dbReference type="ChEBI" id="CHEBI:58613"/>
        <dbReference type="EC" id="5.3.1.24"/>
    </reaction>
</comment>
<dbReference type="UniPathway" id="UPA00035">
    <property type="reaction ID" value="UER00042"/>
</dbReference>
<dbReference type="InterPro" id="IPR044643">
    <property type="entry name" value="TrpF_fam"/>
</dbReference>
<protein>
    <recommendedName>
        <fullName evidence="5 10">N-(5'-phosphoribosyl)anthranilate isomerase</fullName>
        <shortName evidence="10">PRAI</shortName>
        <ecNumber evidence="4 10">5.3.1.24</ecNumber>
    </recommendedName>
</protein>
<dbReference type="GO" id="GO:0004640">
    <property type="term" value="F:phosphoribosylanthranilate isomerase activity"/>
    <property type="evidence" value="ECO:0007669"/>
    <property type="project" value="UniProtKB-UniRule"/>
</dbReference>
<dbReference type="Gene3D" id="3.20.20.70">
    <property type="entry name" value="Aldolase class I"/>
    <property type="match status" value="1"/>
</dbReference>
<dbReference type="EMBL" id="AP018558">
    <property type="protein sequence ID" value="BBD77480.1"/>
    <property type="molecule type" value="Genomic_DNA"/>
</dbReference>
<dbReference type="Proteomes" id="UP000262004">
    <property type="component" value="Chromosome"/>
</dbReference>
<evidence type="ECO:0000256" key="6">
    <source>
        <dbReference type="ARBA" id="ARBA00022605"/>
    </source>
</evidence>
<keyword evidence="8 10" id="KW-0057">Aromatic amino acid biosynthesis</keyword>
<dbReference type="PANTHER" id="PTHR42894:SF1">
    <property type="entry name" value="N-(5'-PHOSPHORIBOSYL)ANTHRANILATE ISOMERASE"/>
    <property type="match status" value="1"/>
</dbReference>
<comment type="similarity">
    <text evidence="3 10">Belongs to the TrpF family.</text>
</comment>
<dbReference type="FunFam" id="3.20.20.70:FF:000075">
    <property type="entry name" value="Tryptophan biosynthesis protein TRP1"/>
    <property type="match status" value="1"/>
</dbReference>
<dbReference type="PANTHER" id="PTHR42894">
    <property type="entry name" value="N-(5'-PHOSPHORIBOSYL)ANTHRANILATE ISOMERASE"/>
    <property type="match status" value="1"/>
</dbReference>
<evidence type="ECO:0000256" key="1">
    <source>
        <dbReference type="ARBA" id="ARBA00001164"/>
    </source>
</evidence>
<dbReference type="InterPro" id="IPR001240">
    <property type="entry name" value="PRAI_dom"/>
</dbReference>
<sequence>MTTEGNRRIRVKICGLTRAIDVCAAVEAGADALGFVFYPASPRAVTVAQARALARDVPPFVSIVALFVDPSVAEVAAVLDALPMALLQFHGQETPEFCRQFHRPYLKAFPARSQAMLAQALVRYPDACGWLVDTPTVQHGGSGEPFDWTVLPPPEARTRPLVLAGGLTADNVAEAIARVRPWAVDVSSGVESEKGIKDRGKIEQFLAAVRKAENGLAASH</sequence>
<evidence type="ECO:0000259" key="11">
    <source>
        <dbReference type="Pfam" id="PF00697"/>
    </source>
</evidence>
<evidence type="ECO:0000256" key="10">
    <source>
        <dbReference type="HAMAP-Rule" id="MF_00135"/>
    </source>
</evidence>
<keyword evidence="7 10" id="KW-0822">Tryptophan biosynthesis</keyword>
<dbReference type="KEGG" id="htl:HPTL_1216"/>
<dbReference type="EC" id="5.3.1.24" evidence="4 10"/>
<evidence type="ECO:0000256" key="7">
    <source>
        <dbReference type="ARBA" id="ARBA00022822"/>
    </source>
</evidence>
<evidence type="ECO:0000313" key="13">
    <source>
        <dbReference type="Proteomes" id="UP000262004"/>
    </source>
</evidence>
<name>A0A2Z6DYM8_HYDTE</name>
<organism evidence="12 13">
    <name type="scientific">Hydrogenophilus thermoluteolus</name>
    <name type="common">Pseudomonas hydrogenothermophila</name>
    <dbReference type="NCBI Taxonomy" id="297"/>
    <lineage>
        <taxon>Bacteria</taxon>
        <taxon>Pseudomonadati</taxon>
        <taxon>Pseudomonadota</taxon>
        <taxon>Hydrogenophilia</taxon>
        <taxon>Hydrogenophilales</taxon>
        <taxon>Hydrogenophilaceae</taxon>
        <taxon>Hydrogenophilus</taxon>
    </lineage>
</organism>
<gene>
    <name evidence="10" type="primary">trpF</name>
    <name evidence="12" type="ORF">HPTL_1216</name>
</gene>
<dbReference type="CDD" id="cd00405">
    <property type="entry name" value="PRAI"/>
    <property type="match status" value="1"/>
</dbReference>
<evidence type="ECO:0000256" key="9">
    <source>
        <dbReference type="ARBA" id="ARBA00023235"/>
    </source>
</evidence>